<dbReference type="InterPro" id="IPR025665">
    <property type="entry name" value="Beta-barrel_OMP_2"/>
</dbReference>
<proteinExistence type="predicted"/>
<feature type="chain" id="PRO_5027066822" description="Outer membrane protein beta-barrel domain-containing protein" evidence="1">
    <location>
        <begin position="20"/>
        <end position="221"/>
    </location>
</feature>
<accession>A0A6J4G6E6</accession>
<protein>
    <recommendedName>
        <fullName evidence="2">Outer membrane protein beta-barrel domain-containing protein</fullName>
    </recommendedName>
</protein>
<sequence>MKKIYIILFLLCSLLKVNAQETGLTFGISAGINGSSLNGQNVDSLSTGGAPKSLTGQTIGITLDNKISKYFGLKHEVFYSRKLVSLQLNDTLNGDYKSKFKRQYIELFPVSPAFYYKGIQLFAGPYIGILLNASLQRKDPDGNLYTDTSLYGNGTTPSKYSQKIDAGFTAGLNYEFSNGIRLGGRYIKGFVPLIENANTKPQWKIYNESFFVTVGYTFKNP</sequence>
<feature type="domain" description="Outer membrane protein beta-barrel" evidence="2">
    <location>
        <begin position="19"/>
        <end position="194"/>
    </location>
</feature>
<dbReference type="EMBL" id="CADCSU010000022">
    <property type="protein sequence ID" value="CAA9194432.1"/>
    <property type="molecule type" value="Genomic_DNA"/>
</dbReference>
<dbReference type="AlphaFoldDB" id="A0A6J4G6E6"/>
<dbReference type="Pfam" id="PF13568">
    <property type="entry name" value="OMP_b-brl_2"/>
    <property type="match status" value="1"/>
</dbReference>
<evidence type="ECO:0000259" key="2">
    <source>
        <dbReference type="Pfam" id="PF13568"/>
    </source>
</evidence>
<dbReference type="RefSeq" id="WP_173968800.1">
    <property type="nucleotide sequence ID" value="NZ_CADCSU010000022.1"/>
</dbReference>
<feature type="signal peptide" evidence="1">
    <location>
        <begin position="1"/>
        <end position="19"/>
    </location>
</feature>
<organism evidence="3 4">
    <name type="scientific">Flavobacterium bizetiae</name>
    <dbReference type="NCBI Taxonomy" id="2704140"/>
    <lineage>
        <taxon>Bacteria</taxon>
        <taxon>Pseudomonadati</taxon>
        <taxon>Bacteroidota</taxon>
        <taxon>Flavobacteriia</taxon>
        <taxon>Flavobacteriales</taxon>
        <taxon>Flavobacteriaceae</taxon>
        <taxon>Flavobacterium</taxon>
    </lineage>
</organism>
<evidence type="ECO:0000256" key="1">
    <source>
        <dbReference type="SAM" id="SignalP"/>
    </source>
</evidence>
<keyword evidence="1" id="KW-0732">Signal</keyword>
<reference evidence="3 4" key="1">
    <citation type="submission" date="2020-02" db="EMBL/GenBank/DDBJ databases">
        <authorList>
            <person name="Criscuolo A."/>
        </authorList>
    </citation>
    <scope>NUCLEOTIDE SEQUENCE [LARGE SCALE GENOMIC DNA]</scope>
    <source>
        <strain evidence="3">CIP105534</strain>
    </source>
</reference>
<evidence type="ECO:0000313" key="3">
    <source>
        <dbReference type="EMBL" id="CAA9194432.1"/>
    </source>
</evidence>
<name>A0A6J4G6E6_9FLAO</name>
<gene>
    <name evidence="3" type="ORF">FLA105534_00134</name>
</gene>
<dbReference type="Proteomes" id="UP000479938">
    <property type="component" value="Unassembled WGS sequence"/>
</dbReference>
<evidence type="ECO:0000313" key="4">
    <source>
        <dbReference type="Proteomes" id="UP000479938"/>
    </source>
</evidence>
<keyword evidence="4" id="KW-1185">Reference proteome</keyword>